<reference evidence="2 3" key="1">
    <citation type="submission" date="2018-05" db="EMBL/GenBank/DDBJ databases">
        <title>Comparative genomic sequence analysis between strain HN4 and CCM 8460T (Falsochrobactrum ovis) will provide more evidence to prove that HN4 is a new species of Falsochrobactrum.</title>
        <authorList>
            <person name="Lyu W."/>
            <person name="Sun L."/>
            <person name="Yao L."/>
        </authorList>
    </citation>
    <scope>NUCLEOTIDE SEQUENCE [LARGE SCALE GENOMIC DNA]</scope>
    <source>
        <strain evidence="2 3">HN4</strain>
    </source>
</reference>
<evidence type="ECO:0000313" key="2">
    <source>
        <dbReference type="EMBL" id="PWL19077.1"/>
    </source>
</evidence>
<dbReference type="InterPro" id="IPR002654">
    <property type="entry name" value="Glyco_trans_25"/>
</dbReference>
<gene>
    <name evidence="2" type="ORF">DKP76_00425</name>
</gene>
<feature type="domain" description="Glycosyl transferase family 25" evidence="1">
    <location>
        <begin position="6"/>
        <end position="179"/>
    </location>
</feature>
<protein>
    <submittedName>
        <fullName evidence="2">Glycosyl transferase</fullName>
    </submittedName>
</protein>
<evidence type="ECO:0000259" key="1">
    <source>
        <dbReference type="Pfam" id="PF01755"/>
    </source>
</evidence>
<comment type="caution">
    <text evidence="2">The sequence shown here is derived from an EMBL/GenBank/DDBJ whole genome shotgun (WGS) entry which is preliminary data.</text>
</comment>
<sequence length="255" mass="28502">MGNSVPVYAINLERSRDRWESLKASADQYSVDLRRVEAVEGKLLDREALTDFDEAGFRRWHGKIALPAEIGCYFSHIRALEIIATAPEPYAVIIEDDVRFTPAFAPSIAKATQLRGWDVIKLVNHRTAAFRGFHKIDEQFSIGRCLHGPLGSSAAYLVSREGAGKLLAAIKPMRLPYDVALERGWAGHYEIFTTDKPVLTLSGASISTIAQGRGVYAKTRLPAYKRLGTLLFRATDYIRRIAYALKIMRLGEYKG</sequence>
<dbReference type="GO" id="GO:0016740">
    <property type="term" value="F:transferase activity"/>
    <property type="evidence" value="ECO:0007669"/>
    <property type="project" value="UniProtKB-KW"/>
</dbReference>
<name>A0A316JAR2_9HYPH</name>
<organism evidence="2 3">
    <name type="scientific">Falsochrobactrum shanghaiense</name>
    <dbReference type="NCBI Taxonomy" id="2201899"/>
    <lineage>
        <taxon>Bacteria</taxon>
        <taxon>Pseudomonadati</taxon>
        <taxon>Pseudomonadota</taxon>
        <taxon>Alphaproteobacteria</taxon>
        <taxon>Hyphomicrobiales</taxon>
        <taxon>Brucellaceae</taxon>
        <taxon>Falsochrobactrum</taxon>
    </lineage>
</organism>
<dbReference type="OrthoDB" id="259382at2"/>
<dbReference type="Proteomes" id="UP000245865">
    <property type="component" value="Unassembled WGS sequence"/>
</dbReference>
<keyword evidence="3" id="KW-1185">Reference proteome</keyword>
<proteinExistence type="predicted"/>
<dbReference type="EMBL" id="QGDB01000001">
    <property type="protein sequence ID" value="PWL19077.1"/>
    <property type="molecule type" value="Genomic_DNA"/>
</dbReference>
<dbReference type="RefSeq" id="WP_109704470.1">
    <property type="nucleotide sequence ID" value="NZ_QGDB01000001.1"/>
</dbReference>
<evidence type="ECO:0000313" key="3">
    <source>
        <dbReference type="Proteomes" id="UP000245865"/>
    </source>
</evidence>
<dbReference type="AlphaFoldDB" id="A0A316JAR2"/>
<dbReference type="CDD" id="cd06532">
    <property type="entry name" value="Glyco_transf_25"/>
    <property type="match status" value="1"/>
</dbReference>
<dbReference type="Pfam" id="PF01755">
    <property type="entry name" value="Glyco_transf_25"/>
    <property type="match status" value="1"/>
</dbReference>
<accession>A0A316JAR2</accession>
<keyword evidence="2" id="KW-0808">Transferase</keyword>